<evidence type="ECO:0000259" key="3">
    <source>
        <dbReference type="PROSITE" id="PS50181"/>
    </source>
</evidence>
<evidence type="ECO:0000256" key="1">
    <source>
        <dbReference type="ARBA" id="ARBA00022737"/>
    </source>
</evidence>
<accession>A0A6G0XKJ6</accession>
<evidence type="ECO:0000313" key="5">
    <source>
        <dbReference type="Proteomes" id="UP000481153"/>
    </source>
</evidence>
<comment type="caution">
    <text evidence="4">The sequence shown here is derived from an EMBL/GenBank/DDBJ whole genome shotgun (WGS) entry which is preliminary data.</text>
</comment>
<dbReference type="PANTHER" id="PTHR24104">
    <property type="entry name" value="E3 UBIQUITIN-PROTEIN LIGASE NHLRC1-RELATED"/>
    <property type="match status" value="1"/>
</dbReference>
<dbReference type="InterPro" id="IPR001810">
    <property type="entry name" value="F-box_dom"/>
</dbReference>
<dbReference type="VEuPathDB" id="FungiDB:AeMF1_009236"/>
<keyword evidence="1" id="KW-0677">Repeat</keyword>
<dbReference type="CDD" id="cd05819">
    <property type="entry name" value="NHL"/>
    <property type="match status" value="1"/>
</dbReference>
<proteinExistence type="predicted"/>
<dbReference type="InterPro" id="IPR050952">
    <property type="entry name" value="TRIM-NHL_E3_ligases"/>
</dbReference>
<dbReference type="InterPro" id="IPR011042">
    <property type="entry name" value="6-blade_b-propeller_TolB-like"/>
</dbReference>
<dbReference type="EMBL" id="VJMJ01000048">
    <property type="protein sequence ID" value="KAF0740664.1"/>
    <property type="molecule type" value="Genomic_DNA"/>
</dbReference>
<reference evidence="4 5" key="1">
    <citation type="submission" date="2019-07" db="EMBL/GenBank/DDBJ databases">
        <title>Genomics analysis of Aphanomyces spp. identifies a new class of oomycete effector associated with host adaptation.</title>
        <authorList>
            <person name="Gaulin E."/>
        </authorList>
    </citation>
    <scope>NUCLEOTIDE SEQUENCE [LARGE SCALE GENOMIC DNA]</scope>
    <source>
        <strain evidence="4 5">ATCC 201684</strain>
    </source>
</reference>
<dbReference type="Pfam" id="PF01436">
    <property type="entry name" value="NHL"/>
    <property type="match status" value="3"/>
</dbReference>
<feature type="repeat" description="NHL" evidence="2">
    <location>
        <begin position="179"/>
        <end position="222"/>
    </location>
</feature>
<dbReference type="SUPFAM" id="SSF81383">
    <property type="entry name" value="F-box domain"/>
    <property type="match status" value="1"/>
</dbReference>
<dbReference type="GO" id="GO:0008270">
    <property type="term" value="F:zinc ion binding"/>
    <property type="evidence" value="ECO:0007669"/>
    <property type="project" value="UniProtKB-KW"/>
</dbReference>
<dbReference type="PROSITE" id="PS50181">
    <property type="entry name" value="FBOX"/>
    <property type="match status" value="1"/>
</dbReference>
<dbReference type="Gene3D" id="2.120.10.30">
    <property type="entry name" value="TolB, C-terminal domain"/>
    <property type="match status" value="2"/>
</dbReference>
<organism evidence="4 5">
    <name type="scientific">Aphanomyces euteiches</name>
    <dbReference type="NCBI Taxonomy" id="100861"/>
    <lineage>
        <taxon>Eukaryota</taxon>
        <taxon>Sar</taxon>
        <taxon>Stramenopiles</taxon>
        <taxon>Oomycota</taxon>
        <taxon>Saprolegniomycetes</taxon>
        <taxon>Saprolegniales</taxon>
        <taxon>Verrucalvaceae</taxon>
        <taxon>Aphanomyces</taxon>
    </lineage>
</organism>
<dbReference type="Proteomes" id="UP000481153">
    <property type="component" value="Unassembled WGS sequence"/>
</dbReference>
<feature type="repeat" description="NHL" evidence="2">
    <location>
        <begin position="85"/>
        <end position="128"/>
    </location>
</feature>
<gene>
    <name evidence="4" type="ORF">Ae201684_004037</name>
</gene>
<keyword evidence="5" id="KW-1185">Reference proteome</keyword>
<dbReference type="AlphaFoldDB" id="A0A6G0XKJ6"/>
<dbReference type="InterPro" id="IPR036047">
    <property type="entry name" value="F-box-like_dom_sf"/>
</dbReference>
<dbReference type="GO" id="GO:0061630">
    <property type="term" value="F:ubiquitin protein ligase activity"/>
    <property type="evidence" value="ECO:0007669"/>
    <property type="project" value="TreeGrafter"/>
</dbReference>
<evidence type="ECO:0000313" key="4">
    <source>
        <dbReference type="EMBL" id="KAF0740664.1"/>
    </source>
</evidence>
<dbReference type="GO" id="GO:0000209">
    <property type="term" value="P:protein polyubiquitination"/>
    <property type="evidence" value="ECO:0007669"/>
    <property type="project" value="TreeGrafter"/>
</dbReference>
<dbReference type="InterPro" id="IPR001258">
    <property type="entry name" value="NHL_repeat"/>
</dbReference>
<feature type="repeat" description="NHL" evidence="2">
    <location>
        <begin position="135"/>
        <end position="175"/>
    </location>
</feature>
<protein>
    <recommendedName>
        <fullName evidence="3">F-box domain-containing protein</fullName>
    </recommendedName>
</protein>
<dbReference type="PROSITE" id="PS51125">
    <property type="entry name" value="NHL"/>
    <property type="match status" value="3"/>
</dbReference>
<dbReference type="SUPFAM" id="SSF101898">
    <property type="entry name" value="NHL repeat"/>
    <property type="match status" value="1"/>
</dbReference>
<evidence type="ECO:0000256" key="2">
    <source>
        <dbReference type="PROSITE-ProRule" id="PRU00504"/>
    </source>
</evidence>
<feature type="domain" description="F-box" evidence="3">
    <location>
        <begin position="311"/>
        <end position="358"/>
    </location>
</feature>
<sequence>MKPTAALALSAYLHAKASHPLQSAYLGHDYSKVYSETQHALSKTATREKKALGGICVNPLNNTLLVCDVIHACIRVLDITSLALQHTIGSKGTHPGKFLEPRCIAIHSTGTIAVSDAKVNRIQVFSMHHSLLSHFGQTGSNRGQYQEIMGFAFLRDGHLVVADSGNHRIVIVTTSGHIVATIGSQGSLPGEFQTPVAVAVHPRGNFYVCDHGNHRVQVFKEDKLTFKTLWGDERSMTNPASIAIVDSTALDSDIVVSDVSHVFVFSYVGFLSHVLAVADVYGVCVHRQEIYLSQSPNFVHRCSPYRLLPAGRNMVRIPTSVFYEVMSFLKYVDAKTLRQVNKFYHSVCKSLRNAWELHPLQSGQPAVIRCGKIVEPSTGLVAVHDLYSKWGELAHAKYEPHDEEDGLDFGSTFDGAICEYFGPTFWFQHHEILRRLFDHHAQRKKLYREGFVQLVTNIVEVQAHLLEWNQCPAFTSTKGEQVPPKRFGNTNRLELLEQTQAFQLDKLMLKLKRLV</sequence>
<dbReference type="GO" id="GO:0043161">
    <property type="term" value="P:proteasome-mediated ubiquitin-dependent protein catabolic process"/>
    <property type="evidence" value="ECO:0007669"/>
    <property type="project" value="TreeGrafter"/>
</dbReference>
<dbReference type="PANTHER" id="PTHR24104:SF25">
    <property type="entry name" value="PROTEIN LIN-41"/>
    <property type="match status" value="1"/>
</dbReference>
<name>A0A6G0XKJ6_9STRA</name>